<dbReference type="InterPro" id="IPR019934">
    <property type="entry name" value="CHP03545"/>
</dbReference>
<name>A0A1M5S8W7_9ALTE</name>
<keyword evidence="3" id="KW-1185">Reference proteome</keyword>
<dbReference type="Proteomes" id="UP000184520">
    <property type="component" value="Unassembled WGS sequence"/>
</dbReference>
<feature type="coiled-coil region" evidence="1">
    <location>
        <begin position="206"/>
        <end position="233"/>
    </location>
</feature>
<dbReference type="AlphaFoldDB" id="A0A1M5S8W7"/>
<dbReference type="GO" id="GO:0005886">
    <property type="term" value="C:plasma membrane"/>
    <property type="evidence" value="ECO:0007669"/>
    <property type="project" value="TreeGrafter"/>
</dbReference>
<evidence type="ECO:0000256" key="1">
    <source>
        <dbReference type="SAM" id="Coils"/>
    </source>
</evidence>
<dbReference type="STRING" id="634436.SAMN05216361_4346"/>
<accession>A0A1M5S8W7</accession>
<dbReference type="NCBIfam" id="TIGR03545">
    <property type="entry name" value="TIGR03545 family protein"/>
    <property type="match status" value="1"/>
</dbReference>
<dbReference type="PANTHER" id="PTHR30441">
    <property type="entry name" value="DUF748 DOMAIN-CONTAINING PROTEIN"/>
    <property type="match status" value="1"/>
</dbReference>
<dbReference type="EMBL" id="FQWD01000009">
    <property type="protein sequence ID" value="SHH34921.1"/>
    <property type="molecule type" value="Genomic_DNA"/>
</dbReference>
<proteinExistence type="predicted"/>
<reference evidence="3" key="1">
    <citation type="submission" date="2016-11" db="EMBL/GenBank/DDBJ databases">
        <authorList>
            <person name="Varghese N."/>
            <person name="Submissions S."/>
        </authorList>
    </citation>
    <scope>NUCLEOTIDE SEQUENCE [LARGE SCALE GENOMIC DNA]</scope>
    <source>
        <strain evidence="3">CGMCC 1.8995</strain>
    </source>
</reference>
<evidence type="ECO:0000313" key="2">
    <source>
        <dbReference type="EMBL" id="SHH34921.1"/>
    </source>
</evidence>
<evidence type="ECO:0000313" key="3">
    <source>
        <dbReference type="Proteomes" id="UP000184520"/>
    </source>
</evidence>
<keyword evidence="1" id="KW-0175">Coiled coil</keyword>
<dbReference type="RefSeq" id="WP_073325268.1">
    <property type="nucleotide sequence ID" value="NZ_FQWD01000009.1"/>
</dbReference>
<sequence>MQSKAGKLATWTFAILLIPVVLYWLFADSLIKSVLESQLTQSYGAEVNIGEFEHSLFPLSVNIAAIEMTNPSKPETNQVVVGQLKGDVEFWPLLSNQLIMNQLAVTDVAFNQPRQSPGKVLKQPEGQSFEELLAEAKEALPEVDDLLARSPLKTTAAVEQAQQTYNTYAEGLKEDYKALPDKAKLEQYKAQVKALKETDLKDPASILKAKQTLEQLKESIKKDKALIAEFTDKASEAKTAMSASLEALKTAPQEDYALLKGVYAGDQAALSQLTEAVFGPKAAEYNQYLFAAFDIIVPMLKGESTAEDETAEEGDPMQILIRQANVSVNWQDTLLSGDWTNITNVHSIFGNPTTFLLNAANQGQQQFTTEGEFFLDENGLDAKQTWQIAGLLLDSIPLTENKRLDASIKQALLASAGALTVTDNQLSGGGKVDLSELVMAAAGSDKLTNAVATVLGDLRNLGIKMDISGDLTSPKFGLASDLDTRLASAALASLDKEKQAQLDKLNSRLQQMVANQSSTLSAELGDLSGLLSASEQDNATLDELLKTTLSNAVEKQKEKLFNKLFNKGDGR</sequence>
<gene>
    <name evidence="2" type="ORF">SAMN05216361_4346</name>
</gene>
<dbReference type="PANTHER" id="PTHR30441:SF8">
    <property type="entry name" value="DUF748 DOMAIN-CONTAINING PROTEIN"/>
    <property type="match status" value="1"/>
</dbReference>
<dbReference type="GO" id="GO:0090313">
    <property type="term" value="P:regulation of protein targeting to membrane"/>
    <property type="evidence" value="ECO:0007669"/>
    <property type="project" value="TreeGrafter"/>
</dbReference>
<dbReference type="InterPro" id="IPR052894">
    <property type="entry name" value="AsmA-related"/>
</dbReference>
<protein>
    <submittedName>
        <fullName evidence="2">TIGR03545 family protein</fullName>
    </submittedName>
</protein>
<dbReference type="OrthoDB" id="5752177at2"/>
<organism evidence="2 3">
    <name type="scientific">Marisediminitalea aggregata</name>
    <dbReference type="NCBI Taxonomy" id="634436"/>
    <lineage>
        <taxon>Bacteria</taxon>
        <taxon>Pseudomonadati</taxon>
        <taxon>Pseudomonadota</taxon>
        <taxon>Gammaproteobacteria</taxon>
        <taxon>Alteromonadales</taxon>
        <taxon>Alteromonadaceae</taxon>
        <taxon>Marisediminitalea</taxon>
    </lineage>
</organism>